<keyword evidence="2" id="KW-1185">Reference proteome</keyword>
<accession>A0A2A8CZI1</accession>
<dbReference type="RefSeq" id="WP_098074971.1">
    <property type="nucleotide sequence ID" value="NZ_PDEQ01000003.1"/>
</dbReference>
<proteinExistence type="predicted"/>
<dbReference type="Gene3D" id="2.60.40.10">
    <property type="entry name" value="Immunoglobulins"/>
    <property type="match status" value="1"/>
</dbReference>
<evidence type="ECO:0000313" key="2">
    <source>
        <dbReference type="Proteomes" id="UP000220102"/>
    </source>
</evidence>
<name>A0A2A8CZI1_9BACT</name>
<dbReference type="Gene3D" id="2.60.40.3440">
    <property type="match status" value="6"/>
</dbReference>
<evidence type="ECO:0008006" key="3">
    <source>
        <dbReference type="Google" id="ProtNLM"/>
    </source>
</evidence>
<dbReference type="PANTHER" id="PTHR45739">
    <property type="entry name" value="MATRIX PROTEIN, PUTATIVE-RELATED"/>
    <property type="match status" value="1"/>
</dbReference>
<gene>
    <name evidence="1" type="ORF">CRI94_06995</name>
</gene>
<dbReference type="OrthoDB" id="9805017at2"/>
<dbReference type="InterPro" id="IPR013783">
    <property type="entry name" value="Ig-like_fold"/>
</dbReference>
<dbReference type="Proteomes" id="UP000220102">
    <property type="component" value="Unassembled WGS sequence"/>
</dbReference>
<evidence type="ECO:0000313" key="1">
    <source>
        <dbReference type="EMBL" id="PEN13808.1"/>
    </source>
</evidence>
<reference evidence="1 2" key="1">
    <citation type="submission" date="2017-10" db="EMBL/GenBank/DDBJ databases">
        <title>Draft genome of Longibacter Salinarum.</title>
        <authorList>
            <person name="Goh K.M."/>
            <person name="Shamsir M.S."/>
            <person name="Lim S.W."/>
        </authorList>
    </citation>
    <scope>NUCLEOTIDE SEQUENCE [LARGE SCALE GENOMIC DNA]</scope>
    <source>
        <strain evidence="1 2">KCTC 52045</strain>
    </source>
</reference>
<dbReference type="NCBIfam" id="TIGR04183">
    <property type="entry name" value="Por_Secre_tail"/>
    <property type="match status" value="1"/>
</dbReference>
<dbReference type="InterPro" id="IPR026444">
    <property type="entry name" value="Secre_tail"/>
</dbReference>
<dbReference type="NCBIfam" id="NF012211">
    <property type="entry name" value="tand_rpt_95"/>
    <property type="match status" value="6"/>
</dbReference>
<comment type="caution">
    <text evidence="1">The sequence shown here is derived from an EMBL/GenBank/DDBJ whole genome shotgun (WGS) entry which is preliminary data.</text>
</comment>
<protein>
    <recommendedName>
        <fullName evidence="3">Secretion system C-terminal sorting domain-containing protein</fullName>
    </recommendedName>
</protein>
<organism evidence="1 2">
    <name type="scientific">Longibacter salinarum</name>
    <dbReference type="NCBI Taxonomy" id="1850348"/>
    <lineage>
        <taxon>Bacteria</taxon>
        <taxon>Pseudomonadati</taxon>
        <taxon>Rhodothermota</taxon>
        <taxon>Rhodothermia</taxon>
        <taxon>Rhodothermales</taxon>
        <taxon>Salisaetaceae</taxon>
        <taxon>Longibacter</taxon>
    </lineage>
</organism>
<dbReference type="PANTHER" id="PTHR45739:SF8">
    <property type="entry name" value="FRAS1-RELATED EXTRACELLULAR MATRIX PROTEIN 1"/>
    <property type="match status" value="1"/>
</dbReference>
<sequence length="812" mass="85744">MPEPLLYRSIPRYIGLILGCITLWMTASPTFAQNAAPVGLDDDYVVEMGETLSIDAPGVLSNDYDPNGDALSVVSFSDPGDGTVSISTDGSFSYTPDGGFSGTDSFSYTIRDAAGTLASTTTVTITVQPDADREAVAIDDHYVTMKGETLTVSSPGVLENDYDPDGDDIIAASFFQPANGTVSLTTGGEFTYTPDSGFSGTDSFTYNMRDENGGTVSTGTVTLYVKPPANRPPVTLDDAYTVVEGQTLNVSAPAVLANDYDPDDDDIIASSYISPSNGSLSLNTAGEFTYTPDPGFTGTDSFKYSARDANGATSASSGRVEITVIPASQTQPLAGDDLYRTKMDSTLTVAAPGLLGNDLAPNSSSRIVASYFNPPNGSVSVVTNGEFAYTPDAGFTGSDSFTYTLRDGNGNTDTGTVTITVYNPNRPPEAHDDTFLAIEGQQTTIPAPGVLQNDYDPDGDAITARSFFQPANGSLSLTVAGEATYTSDAGFTGSDSFTYTMADENDSPTSTATVTFEVQPDPNRRPVGATDRYSVFEGRTLDIAAPGLLANDYDADGDGDDIIATSYSSPSNGSLSLNTAGAITYTPNAGFTGTDSFTYSIQDSQGNYAASSTTVEIVVADDAVLPVELANLEASSDEDRVVLTWTTLSEKNNDRFEIQRKVGDDGPFKRIGAVQGAGTTSEAQEYRFSDELPFTAETASYRLKQIDVDGTSTLSDPIEVSRGTPSDLKLLGAAPHPVHTQAEVVYTLPKATDIRLEVFDMLGRRVATLVNGRETAGRKTYSMSSRGISSGTYLLVLTADGERKTQRLTIVR</sequence>
<dbReference type="AlphaFoldDB" id="A0A2A8CZI1"/>
<dbReference type="Pfam" id="PF17963">
    <property type="entry name" value="Big_9"/>
    <property type="match status" value="6"/>
</dbReference>
<dbReference type="EMBL" id="PDEQ01000003">
    <property type="protein sequence ID" value="PEN13808.1"/>
    <property type="molecule type" value="Genomic_DNA"/>
</dbReference>
<dbReference type="InterPro" id="IPR051561">
    <property type="entry name" value="FRAS1_ECM"/>
</dbReference>